<dbReference type="NCBIfam" id="TIGR01297">
    <property type="entry name" value="CDF"/>
    <property type="match status" value="1"/>
</dbReference>
<dbReference type="STRING" id="1414854.GQ61_06280"/>
<dbReference type="GO" id="GO:0015093">
    <property type="term" value="F:ferrous iron transmembrane transporter activity"/>
    <property type="evidence" value="ECO:0007669"/>
    <property type="project" value="TreeGrafter"/>
</dbReference>
<evidence type="ECO:0000256" key="10">
    <source>
        <dbReference type="ARBA" id="ARBA00035584"/>
    </source>
</evidence>
<dbReference type="OrthoDB" id="9806522at2"/>
<keyword evidence="3" id="KW-0813">Transport</keyword>
<keyword evidence="7" id="KW-0864">Zinc transport</keyword>
<dbReference type="PANTHER" id="PTHR43840">
    <property type="entry name" value="MITOCHONDRIAL METAL TRANSPORTER 1-RELATED"/>
    <property type="match status" value="1"/>
</dbReference>
<dbReference type="Pfam" id="PF01545">
    <property type="entry name" value="Cation_efflux"/>
    <property type="match status" value="1"/>
</dbReference>
<dbReference type="AlphaFoldDB" id="A0A1W6N5A7"/>
<comment type="catalytic activity">
    <reaction evidence="12">
        <text>Cd(2+)(in) + H(+)(out) = Cd(2+)(out) + H(+)(in)</text>
        <dbReference type="Rhea" id="RHEA:28739"/>
        <dbReference type="ChEBI" id="CHEBI:15378"/>
        <dbReference type="ChEBI" id="CHEBI:48775"/>
    </reaction>
</comment>
<protein>
    <recommendedName>
        <fullName evidence="15">Cation-efflux pump FieF</fullName>
    </recommendedName>
    <alternativeName>
        <fullName evidence="14">Protein p34</fullName>
    </alternativeName>
</protein>
<evidence type="ECO:0000256" key="6">
    <source>
        <dbReference type="ARBA" id="ARBA00022692"/>
    </source>
</evidence>
<dbReference type="InterPro" id="IPR027470">
    <property type="entry name" value="Cation_efflux_CTD"/>
</dbReference>
<keyword evidence="5" id="KW-0410">Iron transport</keyword>
<keyword evidence="5" id="KW-0408">Iron</keyword>
<organism evidence="19 20">
    <name type="scientific">Candidatus Nucleicultrix amoebiphila FS5</name>
    <dbReference type="NCBI Taxonomy" id="1414854"/>
    <lineage>
        <taxon>Bacteria</taxon>
        <taxon>Pseudomonadati</taxon>
        <taxon>Pseudomonadota</taxon>
        <taxon>Alphaproteobacteria</taxon>
        <taxon>Holosporales</taxon>
        <taxon>Candidatus Nucleicultricaceae</taxon>
        <taxon>Candidatus Nucleicultrix</taxon>
    </lineage>
</organism>
<keyword evidence="7" id="KW-0862">Zinc</keyword>
<evidence type="ECO:0000256" key="13">
    <source>
        <dbReference type="ARBA" id="ARBA00062926"/>
    </source>
</evidence>
<comment type="catalytic activity">
    <reaction evidence="10">
        <text>Fe(2+)(in) + H(+)(out) = Fe(2+)(out) + H(+)(in)</text>
        <dbReference type="Rhea" id="RHEA:29439"/>
        <dbReference type="ChEBI" id="CHEBI:15378"/>
        <dbReference type="ChEBI" id="CHEBI:29033"/>
    </reaction>
</comment>
<evidence type="ECO:0000256" key="2">
    <source>
        <dbReference type="ARBA" id="ARBA00010212"/>
    </source>
</evidence>
<dbReference type="InterPro" id="IPR058533">
    <property type="entry name" value="Cation_efflux_TM"/>
</dbReference>
<dbReference type="SUPFAM" id="SSF160240">
    <property type="entry name" value="Cation efflux protein cytoplasmic domain-like"/>
    <property type="match status" value="1"/>
</dbReference>
<evidence type="ECO:0000313" key="20">
    <source>
        <dbReference type="Proteomes" id="UP000237351"/>
    </source>
</evidence>
<dbReference type="GO" id="GO:0006882">
    <property type="term" value="P:intracellular zinc ion homeostasis"/>
    <property type="evidence" value="ECO:0007669"/>
    <property type="project" value="TreeGrafter"/>
</dbReference>
<feature type="domain" description="Cation efflux protein transmembrane" evidence="17">
    <location>
        <begin position="19"/>
        <end position="211"/>
    </location>
</feature>
<dbReference type="InterPro" id="IPR050291">
    <property type="entry name" value="CDF_Transporter"/>
</dbReference>
<dbReference type="RefSeq" id="WP_157111160.1">
    <property type="nucleotide sequence ID" value="NZ_CP008743.1"/>
</dbReference>
<dbReference type="PANTHER" id="PTHR43840:SF41">
    <property type="entry name" value="CATION-EFFLUX PUMP FIEF"/>
    <property type="match status" value="1"/>
</dbReference>
<keyword evidence="7" id="KW-0406">Ion transport</keyword>
<evidence type="ECO:0000256" key="14">
    <source>
        <dbReference type="ARBA" id="ARBA00068882"/>
    </source>
</evidence>
<feature type="transmembrane region" description="Helical" evidence="16">
    <location>
        <begin position="185"/>
        <end position="203"/>
    </location>
</feature>
<keyword evidence="9 16" id="KW-0472">Membrane</keyword>
<evidence type="ECO:0000256" key="7">
    <source>
        <dbReference type="ARBA" id="ARBA00022906"/>
    </source>
</evidence>
<evidence type="ECO:0000313" key="19">
    <source>
        <dbReference type="EMBL" id="ARN84956.1"/>
    </source>
</evidence>
<dbReference type="InterPro" id="IPR002524">
    <property type="entry name" value="Cation_efflux"/>
</dbReference>
<dbReference type="Gene3D" id="1.20.1510.10">
    <property type="entry name" value="Cation efflux protein transmembrane domain"/>
    <property type="match status" value="1"/>
</dbReference>
<feature type="transmembrane region" description="Helical" evidence="16">
    <location>
        <begin position="43"/>
        <end position="63"/>
    </location>
</feature>
<proteinExistence type="inferred from homology"/>
<comment type="similarity">
    <text evidence="2">Belongs to the cation diffusion facilitator (CDF) transporter (TC 2.A.4) family. FieF subfamily.</text>
</comment>
<dbReference type="FunFam" id="3.30.70.1350:FF:000002">
    <property type="entry name" value="Ferrous-iron efflux pump FieF"/>
    <property type="match status" value="1"/>
</dbReference>
<evidence type="ECO:0000256" key="16">
    <source>
        <dbReference type="SAM" id="Phobius"/>
    </source>
</evidence>
<evidence type="ECO:0000256" key="3">
    <source>
        <dbReference type="ARBA" id="ARBA00022448"/>
    </source>
</evidence>
<feature type="domain" description="Cation efflux protein cytoplasmic" evidence="18">
    <location>
        <begin position="216"/>
        <end position="292"/>
    </location>
</feature>
<evidence type="ECO:0000256" key="11">
    <source>
        <dbReference type="ARBA" id="ARBA00047695"/>
    </source>
</evidence>
<dbReference type="FunFam" id="1.20.1510.10:FF:000001">
    <property type="entry name" value="Ferrous-iron efflux pump FieF"/>
    <property type="match status" value="1"/>
</dbReference>
<name>A0A1W6N5A7_9PROT</name>
<feature type="transmembrane region" description="Helical" evidence="16">
    <location>
        <begin position="84"/>
        <end position="103"/>
    </location>
</feature>
<evidence type="ECO:0000256" key="5">
    <source>
        <dbReference type="ARBA" id="ARBA00022496"/>
    </source>
</evidence>
<comment type="subcellular location">
    <subcellularLocation>
        <location evidence="1">Cell membrane</location>
        <topology evidence="1">Multi-pass membrane protein</topology>
    </subcellularLocation>
</comment>
<reference evidence="19 20" key="1">
    <citation type="submission" date="2014-06" db="EMBL/GenBank/DDBJ databases">
        <title>The genome of the endonuclear symbiont Nucleicultrix amoebiphila.</title>
        <authorList>
            <person name="Schulz F."/>
            <person name="Horn M."/>
        </authorList>
    </citation>
    <scope>NUCLEOTIDE SEQUENCE [LARGE SCALE GENOMIC DNA]</scope>
    <source>
        <strain evidence="19 20">FS5</strain>
    </source>
</reference>
<evidence type="ECO:0000256" key="12">
    <source>
        <dbReference type="ARBA" id="ARBA00050984"/>
    </source>
</evidence>
<keyword evidence="6 16" id="KW-0812">Transmembrane</keyword>
<keyword evidence="4" id="KW-1003">Cell membrane</keyword>
<evidence type="ECO:0000256" key="1">
    <source>
        <dbReference type="ARBA" id="ARBA00004651"/>
    </source>
</evidence>
<comment type="subunit">
    <text evidence="13">Homodimer. The subunits are held together in a parallel orientation through zinc binding at the interface of the cytoplasmic domains.</text>
</comment>
<keyword evidence="8 16" id="KW-1133">Transmembrane helix</keyword>
<evidence type="ECO:0000256" key="4">
    <source>
        <dbReference type="ARBA" id="ARBA00022475"/>
    </source>
</evidence>
<dbReference type="InterPro" id="IPR027469">
    <property type="entry name" value="Cation_efflux_TMD_sf"/>
</dbReference>
<dbReference type="GO" id="GO:0005886">
    <property type="term" value="C:plasma membrane"/>
    <property type="evidence" value="ECO:0007669"/>
    <property type="project" value="UniProtKB-SubCell"/>
</dbReference>
<keyword evidence="20" id="KW-1185">Reference proteome</keyword>
<dbReference type="Proteomes" id="UP000237351">
    <property type="component" value="Chromosome"/>
</dbReference>
<evidence type="ECO:0000259" key="17">
    <source>
        <dbReference type="Pfam" id="PF01545"/>
    </source>
</evidence>
<evidence type="ECO:0000256" key="8">
    <source>
        <dbReference type="ARBA" id="ARBA00022989"/>
    </source>
</evidence>
<dbReference type="SUPFAM" id="SSF161111">
    <property type="entry name" value="Cation efflux protein transmembrane domain-like"/>
    <property type="match status" value="1"/>
</dbReference>
<feature type="transmembrane region" description="Helical" evidence="16">
    <location>
        <begin position="162"/>
        <end position="179"/>
    </location>
</feature>
<comment type="catalytic activity">
    <reaction evidence="11">
        <text>Zn(2+)(in) + H(+)(out) = Zn(2+)(out) + H(+)(in)</text>
        <dbReference type="Rhea" id="RHEA:28839"/>
        <dbReference type="ChEBI" id="CHEBI:15378"/>
        <dbReference type="ChEBI" id="CHEBI:29105"/>
    </reaction>
</comment>
<evidence type="ECO:0000259" key="18">
    <source>
        <dbReference type="Pfam" id="PF16916"/>
    </source>
</evidence>
<accession>A0A1W6N5A7</accession>
<dbReference type="Pfam" id="PF16916">
    <property type="entry name" value="ZT_dimer"/>
    <property type="match status" value="1"/>
</dbReference>
<dbReference type="GO" id="GO:0015341">
    <property type="term" value="F:zinc efflux antiporter activity"/>
    <property type="evidence" value="ECO:0007669"/>
    <property type="project" value="TreeGrafter"/>
</dbReference>
<evidence type="ECO:0000256" key="9">
    <source>
        <dbReference type="ARBA" id="ARBA00023136"/>
    </source>
</evidence>
<dbReference type="KEGG" id="naf:GQ61_06280"/>
<dbReference type="EMBL" id="CP008743">
    <property type="protein sequence ID" value="ARN84956.1"/>
    <property type="molecule type" value="Genomic_DNA"/>
</dbReference>
<dbReference type="InterPro" id="IPR036837">
    <property type="entry name" value="Cation_efflux_CTD_sf"/>
</dbReference>
<dbReference type="GO" id="GO:0015086">
    <property type="term" value="F:cadmium ion transmembrane transporter activity"/>
    <property type="evidence" value="ECO:0007669"/>
    <property type="project" value="TreeGrafter"/>
</dbReference>
<feature type="transmembrane region" description="Helical" evidence="16">
    <location>
        <begin position="12"/>
        <end position="37"/>
    </location>
</feature>
<evidence type="ECO:0000256" key="15">
    <source>
        <dbReference type="ARBA" id="ARBA00072262"/>
    </source>
</evidence>
<gene>
    <name evidence="19" type="primary">fieF</name>
    <name evidence="19" type="synonym">yiiP</name>
    <name evidence="19" type="ORF">GQ61_06280</name>
</gene>
<sequence>MHNALTERELTLIRLATYASVTVAVGLISIKFFAWVMTNAVSLQATLVDSLLDGMASFINLVAIRHALRPADKEHRFGHGKIEAIAALGQSAFISGSAGWLFYEALHRLIQPEPLIEIKIGLVTMIVSIIVTIFLVAFQQYVVKKTSSAAIRADSIHYKSDIMVNLSVLLALGLSNFFQHTFFDPIIGAAIAFYILYTAWDIIKHSFDILIDREFPDEAREEITRIAASHPKVKGIHDLRTRSSGSKSFIQLHLEMDPEMTLQEAHKIAEKVSHNIRIKFPRAEIIIHEDPYYDAHDDELEKGDI</sequence>
<feature type="transmembrane region" description="Helical" evidence="16">
    <location>
        <begin position="123"/>
        <end position="142"/>
    </location>
</feature>
<dbReference type="Gene3D" id="3.30.70.1350">
    <property type="entry name" value="Cation efflux protein, cytoplasmic domain"/>
    <property type="match status" value="1"/>
</dbReference>